<organism evidence="11">
    <name type="scientific">Quercus suber</name>
    <name type="common">Cork oak</name>
    <dbReference type="NCBI Taxonomy" id="58331"/>
    <lineage>
        <taxon>Eukaryota</taxon>
        <taxon>Viridiplantae</taxon>
        <taxon>Streptophyta</taxon>
        <taxon>Embryophyta</taxon>
        <taxon>Tracheophyta</taxon>
        <taxon>Spermatophyta</taxon>
        <taxon>Magnoliopsida</taxon>
        <taxon>eudicotyledons</taxon>
        <taxon>Gunneridae</taxon>
        <taxon>Pentapetalae</taxon>
        <taxon>rosids</taxon>
        <taxon>fabids</taxon>
        <taxon>Fagales</taxon>
        <taxon>Fagaceae</taxon>
        <taxon>Quercus</taxon>
    </lineage>
</organism>
<evidence type="ECO:0000256" key="1">
    <source>
        <dbReference type="ARBA" id="ARBA00004123"/>
    </source>
</evidence>
<dbReference type="Gene3D" id="4.10.1100.10">
    <property type="entry name" value="Transcription factor, SBP-box domain"/>
    <property type="match status" value="1"/>
</dbReference>
<dbReference type="GO" id="GO:0008270">
    <property type="term" value="F:zinc ion binding"/>
    <property type="evidence" value="ECO:0007669"/>
    <property type="project" value="UniProtKB-KW"/>
</dbReference>
<evidence type="ECO:0000256" key="2">
    <source>
        <dbReference type="ARBA" id="ARBA00022723"/>
    </source>
</evidence>
<evidence type="ECO:0000256" key="7">
    <source>
        <dbReference type="ARBA" id="ARBA00023163"/>
    </source>
</evidence>
<dbReference type="PANTHER" id="PTHR31251">
    <property type="entry name" value="SQUAMOSA PROMOTER-BINDING-LIKE PROTEIN 4"/>
    <property type="match status" value="1"/>
</dbReference>
<dbReference type="EMBL" id="PKMF04000001">
    <property type="protein sequence ID" value="KAK7861553.1"/>
    <property type="molecule type" value="Genomic_DNA"/>
</dbReference>
<keyword evidence="6" id="KW-0238">DNA-binding</keyword>
<evidence type="ECO:0000256" key="3">
    <source>
        <dbReference type="ARBA" id="ARBA00022771"/>
    </source>
</evidence>
<dbReference type="PROSITE" id="PS51141">
    <property type="entry name" value="ZF_SBP"/>
    <property type="match status" value="1"/>
</dbReference>
<gene>
    <name evidence="11" type="primary">SPL6_0</name>
    <name evidence="11" type="ORF">CFP56_000237</name>
</gene>
<comment type="caution">
    <text evidence="11">The sequence shown here is derived from an EMBL/GenBank/DDBJ whole genome shotgun (WGS) entry which is preliminary data.</text>
</comment>
<dbReference type="GO" id="GO:0005634">
    <property type="term" value="C:nucleus"/>
    <property type="evidence" value="ECO:0007669"/>
    <property type="project" value="UniProtKB-SubCell"/>
</dbReference>
<dbReference type="Pfam" id="PF03110">
    <property type="entry name" value="SBP"/>
    <property type="match status" value="1"/>
</dbReference>
<reference evidence="11" key="2">
    <citation type="journal article" date="2018" name="Sci. Data">
        <title>The draft genome sequence of cork oak.</title>
        <authorList>
            <person name="Ramos A.M."/>
            <person name="Usie A."/>
            <person name="Barbosa P."/>
            <person name="Barros P.M."/>
            <person name="Capote T."/>
            <person name="Chaves I."/>
            <person name="Simoes F."/>
            <person name="Abreu I."/>
            <person name="Carrasquinho I."/>
            <person name="Faro C."/>
            <person name="Guimaraes J.B."/>
            <person name="Mendonca D."/>
            <person name="Nobrega F."/>
            <person name="Rodrigues L."/>
            <person name="Saibo N.J.M."/>
            <person name="Varela M.C."/>
            <person name="Egas C."/>
            <person name="Matos J."/>
            <person name="Miguel C.M."/>
            <person name="Oliveira M.M."/>
            <person name="Ricardo C.P."/>
            <person name="Goncalves S."/>
        </authorList>
    </citation>
    <scope>NUCLEOTIDE SEQUENCE [LARGE SCALE GENOMIC DNA]</scope>
    <source>
        <strain evidence="11">HL8</strain>
    </source>
</reference>
<keyword evidence="7" id="KW-0804">Transcription</keyword>
<sequence>MESWSYNSEGKGILFSDEMDFQIDGFARSRKTLMEWDNKHSYNFESNELGSGREVGESTEFMELGFSDFVRKPFHGNQAVEMLSGEVGSGPSKRVVSPTCMITSNSCFGEVDSEAKLSSSVMDACSQDSSLIDLKLGRLADYEDAENSKLLKERPILSSSEGSSLLTKRARKTSSYCQTAFCQVYGCNKDLSSSKDYHKRHKVCDVHSKTAKVIVNGIEQRFCQQCSRFHLLAEFDDGKRSCRKRLAGHNERRRKPQLDTLSGKSHKFLQSYQGTRYLGTTMTKRTPYVFPDIFQSGVIYPEKYEQANWLRHIKLEGESICGPQSAIPITSGQLLPKTFLHLHGIGKQCCSGVPSSGAEECAVAASTVQELSGASISSCALSLLSAQSQDPSNHLTGIPIASPQVMQDGFAHHSVSQISDKPLRVNSMEQYGPNGLYSYGMNSLEIDKMGSVMLSDSDHAADFQVHSNGIFQESDILNAKYCPSPEHAPTVNLLQLSSHLQRVERQRNSNEVKQENEDFCYFPTTRAVCNPQGKILVCHANAWMIGTGMRVHGSAS</sequence>
<accession>A0AAW0MJR7</accession>
<keyword evidence="4" id="KW-0862">Zinc</keyword>
<keyword evidence="8" id="KW-0539">Nucleus</keyword>
<keyword evidence="3 9" id="KW-0863">Zinc-finger</keyword>
<dbReference type="GO" id="GO:0003677">
    <property type="term" value="F:DNA binding"/>
    <property type="evidence" value="ECO:0007669"/>
    <property type="project" value="UniProtKB-KW"/>
</dbReference>
<dbReference type="InterPro" id="IPR004333">
    <property type="entry name" value="SBP_dom"/>
</dbReference>
<dbReference type="InterPro" id="IPR036893">
    <property type="entry name" value="SBP_sf"/>
</dbReference>
<proteinExistence type="predicted"/>
<dbReference type="AlphaFoldDB" id="A0AAW0MJR7"/>
<evidence type="ECO:0000313" key="11">
    <source>
        <dbReference type="EMBL" id="KAK7861553.1"/>
    </source>
</evidence>
<dbReference type="InterPro" id="IPR044817">
    <property type="entry name" value="SBP-like"/>
</dbReference>
<evidence type="ECO:0000256" key="6">
    <source>
        <dbReference type="ARBA" id="ARBA00023125"/>
    </source>
</evidence>
<evidence type="ECO:0000259" key="10">
    <source>
        <dbReference type="PROSITE" id="PS51141"/>
    </source>
</evidence>
<keyword evidence="2" id="KW-0479">Metal-binding</keyword>
<dbReference type="PANTHER" id="PTHR31251:SF102">
    <property type="entry name" value="SBP-TYPE DOMAIN-CONTAINING PROTEIN"/>
    <property type="match status" value="1"/>
</dbReference>
<protein>
    <submittedName>
        <fullName evidence="11">Squamosa promoter-binding-like protein 6</fullName>
    </submittedName>
</protein>
<dbReference type="FunFam" id="4.10.1100.10:FF:000001">
    <property type="entry name" value="Squamosa promoter-binding-like protein 14"/>
    <property type="match status" value="1"/>
</dbReference>
<reference evidence="11" key="3">
    <citation type="submission" date="2023-07" db="EMBL/GenBank/DDBJ databases">
        <title>An improved reference 1 genome and first organelle genomes of Quercus suber.</title>
        <authorList>
            <consortium name="Genosuber Consortium"/>
            <person name="Usie A."/>
            <person name="Serra O."/>
            <person name="Barros P."/>
        </authorList>
    </citation>
    <scope>NUCLEOTIDE SEQUENCE</scope>
    <source>
        <strain evidence="11">HL8</strain>
        <tissue evidence="11">Leaves</tissue>
    </source>
</reference>
<comment type="subcellular location">
    <subcellularLocation>
        <location evidence="1">Nucleus</location>
    </subcellularLocation>
</comment>
<evidence type="ECO:0000256" key="9">
    <source>
        <dbReference type="PROSITE-ProRule" id="PRU00470"/>
    </source>
</evidence>
<evidence type="ECO:0000256" key="8">
    <source>
        <dbReference type="ARBA" id="ARBA00023242"/>
    </source>
</evidence>
<name>A0AAW0MJR7_QUESU</name>
<feature type="domain" description="SBP-type" evidence="10">
    <location>
        <begin position="179"/>
        <end position="256"/>
    </location>
</feature>
<keyword evidence="5" id="KW-0805">Transcription regulation</keyword>
<dbReference type="SUPFAM" id="SSF103612">
    <property type="entry name" value="SBT domain"/>
    <property type="match status" value="1"/>
</dbReference>
<reference evidence="11" key="1">
    <citation type="submission" date="2017-12" db="EMBL/GenBank/DDBJ databases">
        <authorList>
            <person name="Barbosa P."/>
            <person name="Usie A."/>
            <person name="Ramos A.M."/>
        </authorList>
    </citation>
    <scope>NUCLEOTIDE SEQUENCE</scope>
    <source>
        <strain evidence="11">HL8</strain>
        <tissue evidence="11">Leaves</tissue>
    </source>
</reference>
<evidence type="ECO:0000256" key="5">
    <source>
        <dbReference type="ARBA" id="ARBA00023015"/>
    </source>
</evidence>
<evidence type="ECO:0000256" key="4">
    <source>
        <dbReference type="ARBA" id="ARBA00022833"/>
    </source>
</evidence>